<organism evidence="3 4">
    <name type="scientific">Arcicella aurantiaca</name>
    <dbReference type="NCBI Taxonomy" id="591202"/>
    <lineage>
        <taxon>Bacteria</taxon>
        <taxon>Pseudomonadati</taxon>
        <taxon>Bacteroidota</taxon>
        <taxon>Cytophagia</taxon>
        <taxon>Cytophagales</taxon>
        <taxon>Flectobacillaceae</taxon>
        <taxon>Arcicella</taxon>
    </lineage>
</organism>
<evidence type="ECO:0000256" key="2">
    <source>
        <dbReference type="SAM" id="SignalP"/>
    </source>
</evidence>
<feature type="signal peptide" evidence="2">
    <location>
        <begin position="1"/>
        <end position="19"/>
    </location>
</feature>
<dbReference type="Proteomes" id="UP000245489">
    <property type="component" value="Unassembled WGS sequence"/>
</dbReference>
<dbReference type="OrthoDB" id="958143at2"/>
<reference evidence="3 4" key="1">
    <citation type="submission" date="2018-05" db="EMBL/GenBank/DDBJ databases">
        <title>Genomic Encyclopedia of Archaeal and Bacterial Type Strains, Phase II (KMG-II): from individual species to whole genera.</title>
        <authorList>
            <person name="Goeker M."/>
        </authorList>
    </citation>
    <scope>NUCLEOTIDE SEQUENCE [LARGE SCALE GENOMIC DNA]</scope>
    <source>
        <strain evidence="3 4">DSM 22214</strain>
    </source>
</reference>
<evidence type="ECO:0000256" key="1">
    <source>
        <dbReference type="SAM" id="Coils"/>
    </source>
</evidence>
<dbReference type="RefSeq" id="WP_109743666.1">
    <property type="nucleotide sequence ID" value="NZ_QGGO01000015.1"/>
</dbReference>
<accession>A0A316E1D5</accession>
<keyword evidence="2" id="KW-0732">Signal</keyword>
<dbReference type="AlphaFoldDB" id="A0A316E1D5"/>
<sequence>MKKLLLAAMLLAGLQSVNAQVFSGTQEVEKANKEGLYTSVAIDDKYVKQAWQAELAKYGKVESGKSGAYKVTGANMPTISGDPVMLVSRISSEKGRTKIFLSLGLGDEAYVGATHPKYASAEKILNDFVEVINLQEGVRVEEKNLEDVKDKQTKVIKTGDKLVRAIEDNKREKEKLLKKIEENKVELEKLLTDVEQNKKDQISAGENTNVQLKKVEEAKAKVPKQ</sequence>
<dbReference type="EMBL" id="QGGO01000015">
    <property type="protein sequence ID" value="PWK24437.1"/>
    <property type="molecule type" value="Genomic_DNA"/>
</dbReference>
<comment type="caution">
    <text evidence="3">The sequence shown here is derived from an EMBL/GenBank/DDBJ whole genome shotgun (WGS) entry which is preliminary data.</text>
</comment>
<evidence type="ECO:0000313" key="3">
    <source>
        <dbReference type="EMBL" id="PWK24437.1"/>
    </source>
</evidence>
<gene>
    <name evidence="3" type="ORF">LV89_02950</name>
</gene>
<name>A0A316E1D5_9BACT</name>
<feature type="coiled-coil region" evidence="1">
    <location>
        <begin position="131"/>
        <end position="200"/>
    </location>
</feature>
<keyword evidence="1" id="KW-0175">Coiled coil</keyword>
<proteinExistence type="predicted"/>
<keyword evidence="4" id="KW-1185">Reference proteome</keyword>
<evidence type="ECO:0000313" key="4">
    <source>
        <dbReference type="Proteomes" id="UP000245489"/>
    </source>
</evidence>
<feature type="chain" id="PRO_5016418521" evidence="2">
    <location>
        <begin position="20"/>
        <end position="225"/>
    </location>
</feature>
<protein>
    <submittedName>
        <fullName evidence="3">Uncharacterized protein</fullName>
    </submittedName>
</protein>